<evidence type="ECO:0000256" key="5">
    <source>
        <dbReference type="RuleBase" id="RU000461"/>
    </source>
</evidence>
<keyword evidence="4 5" id="KW-0349">Heme</keyword>
<evidence type="ECO:0000313" key="7">
    <source>
        <dbReference type="EMBL" id="KAF2293251.1"/>
    </source>
</evidence>
<dbReference type="InterPro" id="IPR036396">
    <property type="entry name" value="Cyt_P450_sf"/>
</dbReference>
<comment type="caution">
    <text evidence="7">The sequence shown here is derived from an EMBL/GenBank/DDBJ whole genome shotgun (WGS) entry which is preliminary data.</text>
</comment>
<dbReference type="GO" id="GO:0016705">
    <property type="term" value="F:oxidoreductase activity, acting on paired donors, with incorporation or reduction of molecular oxygen"/>
    <property type="evidence" value="ECO:0007669"/>
    <property type="project" value="InterPro"/>
</dbReference>
<accession>A0A6A6KWA1</accession>
<keyword evidence="8" id="KW-1185">Reference proteome</keyword>
<dbReference type="Pfam" id="PF00067">
    <property type="entry name" value="p450"/>
    <property type="match status" value="1"/>
</dbReference>
<organism evidence="7 8">
    <name type="scientific">Hevea brasiliensis</name>
    <name type="common">Para rubber tree</name>
    <name type="synonym">Siphonia brasiliensis</name>
    <dbReference type="NCBI Taxonomy" id="3981"/>
    <lineage>
        <taxon>Eukaryota</taxon>
        <taxon>Viridiplantae</taxon>
        <taxon>Streptophyta</taxon>
        <taxon>Embryophyta</taxon>
        <taxon>Tracheophyta</taxon>
        <taxon>Spermatophyta</taxon>
        <taxon>Magnoliopsida</taxon>
        <taxon>eudicotyledons</taxon>
        <taxon>Gunneridae</taxon>
        <taxon>Pentapetalae</taxon>
        <taxon>rosids</taxon>
        <taxon>fabids</taxon>
        <taxon>Malpighiales</taxon>
        <taxon>Euphorbiaceae</taxon>
        <taxon>Crotonoideae</taxon>
        <taxon>Micrandreae</taxon>
        <taxon>Hevea</taxon>
    </lineage>
</organism>
<keyword evidence="3 4" id="KW-0408">Iron</keyword>
<keyword evidence="2 4" id="KW-0479">Metal-binding</keyword>
<dbReference type="PROSITE" id="PS00086">
    <property type="entry name" value="CYTOCHROME_P450"/>
    <property type="match status" value="1"/>
</dbReference>
<comment type="cofactor">
    <cofactor evidence="4">
        <name>heme</name>
        <dbReference type="ChEBI" id="CHEBI:30413"/>
    </cofactor>
</comment>
<dbReference type="SUPFAM" id="SSF48264">
    <property type="entry name" value="Cytochrome P450"/>
    <property type="match status" value="1"/>
</dbReference>
<dbReference type="CDD" id="cd11072">
    <property type="entry name" value="CYP71-like"/>
    <property type="match status" value="1"/>
</dbReference>
<name>A0A6A6KWA1_HEVBR</name>
<dbReference type="GO" id="GO:0020037">
    <property type="term" value="F:heme binding"/>
    <property type="evidence" value="ECO:0007669"/>
    <property type="project" value="InterPro"/>
</dbReference>
<evidence type="ECO:0000256" key="1">
    <source>
        <dbReference type="ARBA" id="ARBA00010617"/>
    </source>
</evidence>
<dbReference type="FunFam" id="1.10.630.10:FF:000011">
    <property type="entry name" value="Cytochrome P450 83B1"/>
    <property type="match status" value="1"/>
</dbReference>
<feature type="transmembrane region" description="Helical" evidence="6">
    <location>
        <begin position="15"/>
        <end position="34"/>
    </location>
</feature>
<evidence type="ECO:0008006" key="9">
    <source>
        <dbReference type="Google" id="ProtNLM"/>
    </source>
</evidence>
<reference evidence="7 8" key="1">
    <citation type="journal article" date="2020" name="Mol. Plant">
        <title>The Chromosome-Based Rubber Tree Genome Provides New Insights into Spurge Genome Evolution and Rubber Biosynthesis.</title>
        <authorList>
            <person name="Liu J."/>
            <person name="Shi C."/>
            <person name="Shi C.C."/>
            <person name="Li W."/>
            <person name="Zhang Q.J."/>
            <person name="Zhang Y."/>
            <person name="Li K."/>
            <person name="Lu H.F."/>
            <person name="Shi C."/>
            <person name="Zhu S.T."/>
            <person name="Xiao Z.Y."/>
            <person name="Nan H."/>
            <person name="Yue Y."/>
            <person name="Zhu X.G."/>
            <person name="Wu Y."/>
            <person name="Hong X.N."/>
            <person name="Fan G.Y."/>
            <person name="Tong Y."/>
            <person name="Zhang D."/>
            <person name="Mao C.L."/>
            <person name="Liu Y.L."/>
            <person name="Hao S.J."/>
            <person name="Liu W.Q."/>
            <person name="Lv M.Q."/>
            <person name="Zhang H.B."/>
            <person name="Liu Y."/>
            <person name="Hu-Tang G.R."/>
            <person name="Wang J.P."/>
            <person name="Wang J.H."/>
            <person name="Sun Y.H."/>
            <person name="Ni S.B."/>
            <person name="Chen W.B."/>
            <person name="Zhang X.C."/>
            <person name="Jiao Y.N."/>
            <person name="Eichler E.E."/>
            <person name="Li G.H."/>
            <person name="Liu X."/>
            <person name="Gao L.Z."/>
        </authorList>
    </citation>
    <scope>NUCLEOTIDE SEQUENCE [LARGE SCALE GENOMIC DNA]</scope>
    <source>
        <strain evidence="8">cv. GT1</strain>
        <tissue evidence="7">Leaf</tissue>
    </source>
</reference>
<dbReference type="EMBL" id="JAAGAX010000014">
    <property type="protein sequence ID" value="KAF2293251.1"/>
    <property type="molecule type" value="Genomic_DNA"/>
</dbReference>
<proteinExistence type="inferred from homology"/>
<dbReference type="InterPro" id="IPR017972">
    <property type="entry name" value="Cyt_P450_CS"/>
</dbReference>
<keyword evidence="6" id="KW-1133">Transmembrane helix</keyword>
<gene>
    <name evidence="7" type="ORF">GH714_040615</name>
</gene>
<feature type="transmembrane region" description="Helical" evidence="6">
    <location>
        <begin position="223"/>
        <end position="244"/>
    </location>
</feature>
<dbReference type="PRINTS" id="PR00385">
    <property type="entry name" value="P450"/>
</dbReference>
<keyword evidence="6" id="KW-0472">Membrane</keyword>
<dbReference type="Gene3D" id="1.10.630.10">
    <property type="entry name" value="Cytochrome P450"/>
    <property type="match status" value="1"/>
</dbReference>
<dbReference type="AlphaFoldDB" id="A0A6A6KWA1"/>
<dbReference type="SMR" id="A0A6A6KWA1"/>
<dbReference type="InterPro" id="IPR001128">
    <property type="entry name" value="Cyt_P450"/>
</dbReference>
<protein>
    <recommendedName>
        <fullName evidence="9">Cytochrome P450</fullName>
    </recommendedName>
</protein>
<comment type="similarity">
    <text evidence="1 5">Belongs to the cytochrome P450 family.</text>
</comment>
<dbReference type="GO" id="GO:0004497">
    <property type="term" value="F:monooxygenase activity"/>
    <property type="evidence" value="ECO:0007669"/>
    <property type="project" value="UniProtKB-KW"/>
</dbReference>
<evidence type="ECO:0000256" key="4">
    <source>
        <dbReference type="PIRSR" id="PIRSR602401-1"/>
    </source>
</evidence>
<feature type="binding site" description="axial binding residue" evidence="4">
    <location>
        <position position="453"/>
    </location>
    <ligand>
        <name>heme</name>
        <dbReference type="ChEBI" id="CHEBI:30413"/>
    </ligand>
    <ligandPart>
        <name>Fe</name>
        <dbReference type="ChEBI" id="CHEBI:18248"/>
    </ligandPart>
</feature>
<dbReference type="GO" id="GO:0005506">
    <property type="term" value="F:iron ion binding"/>
    <property type="evidence" value="ECO:0007669"/>
    <property type="project" value="InterPro"/>
</dbReference>
<keyword evidence="6" id="KW-0812">Transmembrane</keyword>
<dbReference type="PANTHER" id="PTHR47955:SF15">
    <property type="entry name" value="CYTOCHROME P450 71A2-LIKE"/>
    <property type="match status" value="1"/>
</dbReference>
<keyword evidence="5" id="KW-0503">Monooxygenase</keyword>
<evidence type="ECO:0000256" key="2">
    <source>
        <dbReference type="ARBA" id="ARBA00022723"/>
    </source>
</evidence>
<evidence type="ECO:0000256" key="3">
    <source>
        <dbReference type="ARBA" id="ARBA00023004"/>
    </source>
</evidence>
<dbReference type="PRINTS" id="PR00463">
    <property type="entry name" value="EP450I"/>
</dbReference>
<dbReference type="PANTHER" id="PTHR47955">
    <property type="entry name" value="CYTOCHROME P450 FAMILY 71 PROTEIN"/>
    <property type="match status" value="1"/>
</dbReference>
<sequence>MVVREMDLLDHQVTLLHPLCLSILCFVFFAYFFIKWLTSPPAATHKSLPPSPPKLPLFGNLHRVGLYPHRSLVPLAQRYGPLMLLHFGSKPVIIVSSVEAAREVMKTHDLVFSSRPKLRITEKLLYDRKDVAAAPYGEYWRKMKSICVLQLLSNKRVQSFRSVREEEVAILIKKIEQSCSSSLPVNLSEMFSSLANDVICRVAFGKKYRGEDGKKFRKLMEDVMRLLGGFSVGEFIPWLAWVNWVNGFDAKANRTAKELDKVIDAIIEDHMMNRDTKEDSNKDFVDILLEIQKENTDSLDTESIKALVLDMFIGGSDTSSTVLEWAMTELIRHPRVMKELQNEVKRIGDGKTEITEDDLQEMYYLKLVIKETLRLHTPFPLLAPRESTQDVKIMGYDIAAGTMLLINAWGLARDPKYWSKPEEFWPERFLNNSVDFRGHHLEFIPFGAGRRSCPGIPFAMPIIETMLANLVKKFEWTLPGEAELENLDIAESIGITARRNNPLFAIATPIPH</sequence>
<dbReference type="Proteomes" id="UP000467840">
    <property type="component" value="Chromosome 13"/>
</dbReference>
<keyword evidence="5" id="KW-0560">Oxidoreductase</keyword>
<evidence type="ECO:0000256" key="6">
    <source>
        <dbReference type="SAM" id="Phobius"/>
    </source>
</evidence>
<evidence type="ECO:0000313" key="8">
    <source>
        <dbReference type="Proteomes" id="UP000467840"/>
    </source>
</evidence>
<dbReference type="InterPro" id="IPR002401">
    <property type="entry name" value="Cyt_P450_E_grp-I"/>
</dbReference>